<reference evidence="12" key="1">
    <citation type="submission" date="2021-06" db="EMBL/GenBank/DDBJ databases">
        <authorList>
            <consortium name="Wellcome Sanger Institute Data Sharing"/>
        </authorList>
    </citation>
    <scope>NUCLEOTIDE SEQUENCE [LARGE SCALE GENOMIC DNA]</scope>
</reference>
<evidence type="ECO:0000256" key="7">
    <source>
        <dbReference type="ARBA" id="ARBA00025785"/>
    </source>
</evidence>
<dbReference type="CDD" id="cd00609">
    <property type="entry name" value="AAT_like"/>
    <property type="match status" value="1"/>
</dbReference>
<dbReference type="Ensembl" id="ENSECRT00000019708.1">
    <property type="protein sequence ID" value="ENSECRP00000019314.1"/>
    <property type="gene ID" value="ENSECRG00000012529.1"/>
</dbReference>
<dbReference type="PANTHER" id="PTHR11751:SF469">
    <property type="entry name" value="ALANINE TRANSAMINASE"/>
    <property type="match status" value="1"/>
</dbReference>
<sequence>MKVSQSLSIPLYPNTGSRGSAGANPSLHRVQGRNKSPGRVPAHRRAHTHTYQAHTRDNLGSPMHLICMSLDCGRKPMQTQGEHANSTQGGPGKRTQVSLLRGSSATHWATVPPYMKVTTKKNYWKSFVMRAEQPNFKEVVNISYGDFHAMGMKYITFVRQILAASAYPELLKSRQLPVDVEQRIVQFFKDWGKQSIGCYSEDFGISCVRRNVARFIEERDGGIACDRENIYITNGATNGLQVQYTKKVYCQIMQRTGVLVPVPSYTRFRLMVLEAGGVNVPYYLNEGHSWALDMTEMKRALKCAREHCSPKILYLINPGNPTGQVMSRKTMEGVIKFAAEEKLFLVADEVYQDQVFGDNCSFLSFKKVLFEMGSEYRDNVELVSLNSVSKAYLGECGFRCGYLETINIDPEAITQLRILITSSSFPSISGQIVLDILMKPPQPGEPSYEIFNKEKTFIMNTLARNSKLAVQTINALPGLRCNPIQASISATHCATVPPQSHHALDLYPGLFYCMQLLEETGIVLDPGTGFGENDGRDHIRYMNRPDTRRKHTQTRGEHANFTQGGPGK</sequence>
<dbReference type="GeneTree" id="ENSGT00940000155265"/>
<gene>
    <name evidence="12" type="primary">LOC114653992</name>
</gene>
<dbReference type="EC" id="2.6.1.2" evidence="8"/>
<evidence type="ECO:0000256" key="3">
    <source>
        <dbReference type="ARBA" id="ARBA00022576"/>
    </source>
</evidence>
<keyword evidence="13" id="KW-1185">Reference proteome</keyword>
<dbReference type="Proteomes" id="UP000694620">
    <property type="component" value="Chromosome 6"/>
</dbReference>
<comment type="cofactor">
    <cofactor evidence="1">
        <name>pyridoxal 5'-phosphate</name>
        <dbReference type="ChEBI" id="CHEBI:597326"/>
    </cofactor>
</comment>
<evidence type="ECO:0000313" key="12">
    <source>
        <dbReference type="Ensembl" id="ENSECRP00000019314.1"/>
    </source>
</evidence>
<evidence type="ECO:0000256" key="5">
    <source>
        <dbReference type="ARBA" id="ARBA00022898"/>
    </source>
</evidence>
<evidence type="ECO:0000259" key="11">
    <source>
        <dbReference type="Pfam" id="PF00155"/>
    </source>
</evidence>
<feature type="compositionally biased region" description="Polar residues" evidence="10">
    <location>
        <begin position="77"/>
        <end position="88"/>
    </location>
</feature>
<keyword evidence="4" id="KW-0808">Transferase</keyword>
<comment type="pathway">
    <text evidence="6">Amino-acid degradation; L-alanine degradation via transaminase pathway; pyruvate from L-alanine: step 1/1.</text>
</comment>
<dbReference type="Gene3D" id="3.40.640.10">
    <property type="entry name" value="Type I PLP-dependent aspartate aminotransferase-like (Major domain)"/>
    <property type="match status" value="1"/>
</dbReference>
<evidence type="ECO:0000256" key="10">
    <source>
        <dbReference type="SAM" id="MobiDB-lite"/>
    </source>
</evidence>
<keyword evidence="3" id="KW-0032">Aminotransferase</keyword>
<evidence type="ECO:0000256" key="2">
    <source>
        <dbReference type="ARBA" id="ARBA00011738"/>
    </source>
</evidence>
<dbReference type="FunFam" id="3.40.640.10:FF:000226">
    <property type="entry name" value="Alanine aminotransferase 2"/>
    <property type="match status" value="1"/>
</dbReference>
<comment type="subunit">
    <text evidence="2">Homodimer.</text>
</comment>
<dbReference type="InterPro" id="IPR004839">
    <property type="entry name" value="Aminotransferase_I/II_large"/>
</dbReference>
<dbReference type="Gene3D" id="3.90.1150.10">
    <property type="entry name" value="Aspartate Aminotransferase, domain 1"/>
    <property type="match status" value="1"/>
</dbReference>
<dbReference type="AlphaFoldDB" id="A0A8C4XBS1"/>
<evidence type="ECO:0000256" key="8">
    <source>
        <dbReference type="ARBA" id="ARBA00026106"/>
    </source>
</evidence>
<dbReference type="GO" id="GO:0030170">
    <property type="term" value="F:pyridoxal phosphate binding"/>
    <property type="evidence" value="ECO:0007669"/>
    <property type="project" value="InterPro"/>
</dbReference>
<comment type="catalytic activity">
    <reaction evidence="9">
        <text>L-alanine + 2-oxoglutarate = pyruvate + L-glutamate</text>
        <dbReference type="Rhea" id="RHEA:19453"/>
        <dbReference type="ChEBI" id="CHEBI:15361"/>
        <dbReference type="ChEBI" id="CHEBI:16810"/>
        <dbReference type="ChEBI" id="CHEBI:29985"/>
        <dbReference type="ChEBI" id="CHEBI:57972"/>
        <dbReference type="EC" id="2.6.1.2"/>
    </reaction>
</comment>
<dbReference type="UniPathway" id="UPA00528">
    <property type="reaction ID" value="UER00586"/>
</dbReference>
<organism evidence="12 13">
    <name type="scientific">Erpetoichthys calabaricus</name>
    <name type="common">Rope fish</name>
    <name type="synonym">Calamoichthys calabaricus</name>
    <dbReference type="NCBI Taxonomy" id="27687"/>
    <lineage>
        <taxon>Eukaryota</taxon>
        <taxon>Metazoa</taxon>
        <taxon>Chordata</taxon>
        <taxon>Craniata</taxon>
        <taxon>Vertebrata</taxon>
        <taxon>Euteleostomi</taxon>
        <taxon>Actinopterygii</taxon>
        <taxon>Polypteriformes</taxon>
        <taxon>Polypteridae</taxon>
        <taxon>Erpetoichthys</taxon>
    </lineage>
</organism>
<evidence type="ECO:0000256" key="1">
    <source>
        <dbReference type="ARBA" id="ARBA00001933"/>
    </source>
</evidence>
<name>A0A8C4XBS1_ERPCA</name>
<feature type="domain" description="Aminotransferase class I/classII large" evidence="11">
    <location>
        <begin position="197"/>
        <end position="532"/>
    </location>
</feature>
<dbReference type="SUPFAM" id="SSF53383">
    <property type="entry name" value="PLP-dependent transferases"/>
    <property type="match status" value="1"/>
</dbReference>
<dbReference type="GO" id="GO:0042853">
    <property type="term" value="P:L-alanine catabolic process"/>
    <property type="evidence" value="ECO:0007669"/>
    <property type="project" value="UniProtKB-UniPathway"/>
</dbReference>
<comment type="similarity">
    <text evidence="7">Belongs to the class-I pyridoxal-phosphate-dependent aminotransferase family. Alanine aminotransferase subfamily.</text>
</comment>
<dbReference type="PANTHER" id="PTHR11751">
    <property type="entry name" value="ALANINE AMINOTRANSFERASE"/>
    <property type="match status" value="1"/>
</dbReference>
<dbReference type="Pfam" id="PF00155">
    <property type="entry name" value="Aminotran_1_2"/>
    <property type="match status" value="1"/>
</dbReference>
<feature type="region of interest" description="Disordered" evidence="10">
    <location>
        <begin position="77"/>
        <end position="96"/>
    </location>
</feature>
<dbReference type="InterPro" id="IPR045088">
    <property type="entry name" value="ALAT1/2-like"/>
</dbReference>
<dbReference type="InterPro" id="IPR015422">
    <property type="entry name" value="PyrdxlP-dep_Trfase_small"/>
</dbReference>
<dbReference type="InterPro" id="IPR015421">
    <property type="entry name" value="PyrdxlP-dep_Trfase_major"/>
</dbReference>
<keyword evidence="5" id="KW-0663">Pyridoxal phosphate</keyword>
<evidence type="ECO:0000256" key="9">
    <source>
        <dbReference type="ARBA" id="ARBA00047412"/>
    </source>
</evidence>
<reference evidence="12" key="2">
    <citation type="submission" date="2025-08" db="UniProtKB">
        <authorList>
            <consortium name="Ensembl"/>
        </authorList>
    </citation>
    <scope>IDENTIFICATION</scope>
</reference>
<feature type="region of interest" description="Disordered" evidence="10">
    <location>
        <begin position="1"/>
        <end position="56"/>
    </location>
</feature>
<protein>
    <recommendedName>
        <fullName evidence="8">alanine transaminase</fullName>
        <ecNumber evidence="8">2.6.1.2</ecNumber>
    </recommendedName>
</protein>
<accession>A0A8C4XBS1</accession>
<feature type="region of interest" description="Disordered" evidence="10">
    <location>
        <begin position="544"/>
        <end position="568"/>
    </location>
</feature>
<evidence type="ECO:0000256" key="4">
    <source>
        <dbReference type="ARBA" id="ARBA00022679"/>
    </source>
</evidence>
<dbReference type="GO" id="GO:0004021">
    <property type="term" value="F:L-alanine:2-oxoglutarate aminotransferase activity"/>
    <property type="evidence" value="ECO:0007669"/>
    <property type="project" value="UniProtKB-EC"/>
</dbReference>
<feature type="compositionally biased region" description="Polar residues" evidence="10">
    <location>
        <begin position="1"/>
        <end position="18"/>
    </location>
</feature>
<dbReference type="Gene3D" id="1.10.287.1970">
    <property type="match status" value="1"/>
</dbReference>
<reference evidence="12" key="3">
    <citation type="submission" date="2025-09" db="UniProtKB">
        <authorList>
            <consortium name="Ensembl"/>
        </authorList>
    </citation>
    <scope>IDENTIFICATION</scope>
</reference>
<proteinExistence type="inferred from homology"/>
<dbReference type="InterPro" id="IPR015424">
    <property type="entry name" value="PyrdxlP-dep_Trfase"/>
</dbReference>
<evidence type="ECO:0000313" key="13">
    <source>
        <dbReference type="Proteomes" id="UP000694620"/>
    </source>
</evidence>
<evidence type="ECO:0000256" key="6">
    <source>
        <dbReference type="ARBA" id="ARBA00025708"/>
    </source>
</evidence>